<reference evidence="3" key="1">
    <citation type="submission" date="2016-10" db="EMBL/GenBank/DDBJ databases">
        <authorList>
            <person name="Varghese N."/>
            <person name="Submissions S."/>
        </authorList>
    </citation>
    <scope>NUCLEOTIDE SEQUENCE [LARGE SCALE GENOMIC DNA]</scope>
    <source>
        <strain evidence="3">DSM 173</strain>
    </source>
</reference>
<gene>
    <name evidence="2" type="ORF">SAMN05421644_11343</name>
</gene>
<dbReference type="Gene3D" id="1.10.3210.10">
    <property type="entry name" value="Hypothetical protein af1432"/>
    <property type="match status" value="1"/>
</dbReference>
<dbReference type="RefSeq" id="WP_091332992.1">
    <property type="nucleotide sequence ID" value="NZ_FNOW01000013.1"/>
</dbReference>
<dbReference type="PANTHER" id="PTHR43155">
    <property type="entry name" value="CYCLIC DI-GMP PHOSPHODIESTERASE PA4108-RELATED"/>
    <property type="match status" value="1"/>
</dbReference>
<organism evidence="2 3">
    <name type="scientific">Allochromatium warmingii</name>
    <name type="common">Chromatium warmingii</name>
    <dbReference type="NCBI Taxonomy" id="61595"/>
    <lineage>
        <taxon>Bacteria</taxon>
        <taxon>Pseudomonadati</taxon>
        <taxon>Pseudomonadota</taxon>
        <taxon>Gammaproteobacteria</taxon>
        <taxon>Chromatiales</taxon>
        <taxon>Chromatiaceae</taxon>
        <taxon>Allochromatium</taxon>
    </lineage>
</organism>
<name>A0A1H3EJ64_ALLWA</name>
<keyword evidence="3" id="KW-1185">Reference proteome</keyword>
<proteinExistence type="predicted"/>
<accession>A0A1H3EJ64</accession>
<dbReference type="SUPFAM" id="SSF109604">
    <property type="entry name" value="HD-domain/PDEase-like"/>
    <property type="match status" value="1"/>
</dbReference>
<evidence type="ECO:0000313" key="3">
    <source>
        <dbReference type="Proteomes" id="UP000198672"/>
    </source>
</evidence>
<dbReference type="InterPro" id="IPR037522">
    <property type="entry name" value="HD_GYP_dom"/>
</dbReference>
<protein>
    <submittedName>
        <fullName evidence="2">HD domain-containing protein</fullName>
    </submittedName>
</protein>
<evidence type="ECO:0000259" key="1">
    <source>
        <dbReference type="PROSITE" id="PS51832"/>
    </source>
</evidence>
<dbReference type="PANTHER" id="PTHR43155:SF2">
    <property type="entry name" value="CYCLIC DI-GMP PHOSPHODIESTERASE PA4108"/>
    <property type="match status" value="1"/>
</dbReference>
<dbReference type="OrthoDB" id="9802066at2"/>
<feature type="domain" description="HD-GYP" evidence="1">
    <location>
        <begin position="54"/>
        <end position="248"/>
    </location>
</feature>
<dbReference type="Proteomes" id="UP000198672">
    <property type="component" value="Unassembled WGS sequence"/>
</dbReference>
<dbReference type="AlphaFoldDB" id="A0A1H3EJ64"/>
<dbReference type="PROSITE" id="PS51832">
    <property type="entry name" value="HD_GYP"/>
    <property type="match status" value="1"/>
</dbReference>
<sequence length="314" mass="34759">MPTPDRGHPAETPPLDPLELWPLLHRRLNRLSASSAELPTQLHGIYQDLAQVLATHPDDSLFVLAQMLQDPHHGYSATHALLAATTCLLIAPSAGIAGAPLDALIQAALTMNIAMRQLQDQLVLQSQPLDVEQRLAIEQHPLDGAALLRKVGVMDMTWLSLVADHHETPDGQGYPRGKLVKDPLQHLLRMSDLFIARISPRRTRRGLAPNIALRNLYLEMRDHSGELSALFAKQMGMYPPGSYVQLNSGELAVVMRRGERVNCPLAIAITDPLGAPLSLPLVRDTQTPAFAVKRSVYHEEVRVRVELARLRERL</sequence>
<dbReference type="STRING" id="61595.SAMN05421644_11343"/>
<dbReference type="EMBL" id="FNOW01000013">
    <property type="protein sequence ID" value="SDX78786.1"/>
    <property type="molecule type" value="Genomic_DNA"/>
</dbReference>
<evidence type="ECO:0000313" key="2">
    <source>
        <dbReference type="EMBL" id="SDX78786.1"/>
    </source>
</evidence>